<keyword evidence="3" id="KW-1015">Disulfide bond</keyword>
<dbReference type="RefSeq" id="WP_264281961.1">
    <property type="nucleotide sequence ID" value="NZ_CP107006.1"/>
</dbReference>
<dbReference type="Proteomes" id="UP001162741">
    <property type="component" value="Chromosome"/>
</dbReference>
<dbReference type="InterPro" id="IPR013766">
    <property type="entry name" value="Thioredoxin_domain"/>
</dbReference>
<organism evidence="7 8">
    <name type="scientific">Chitinophaga horti</name>
    <dbReference type="NCBI Taxonomy" id="2920382"/>
    <lineage>
        <taxon>Bacteria</taxon>
        <taxon>Pseudomonadati</taxon>
        <taxon>Bacteroidota</taxon>
        <taxon>Chitinophagia</taxon>
        <taxon>Chitinophagales</taxon>
        <taxon>Chitinophagaceae</taxon>
        <taxon>Chitinophaga</taxon>
    </lineage>
</organism>
<dbReference type="Pfam" id="PF14289">
    <property type="entry name" value="DUF4369"/>
    <property type="match status" value="1"/>
</dbReference>
<dbReference type="PANTHER" id="PTHR42852">
    <property type="entry name" value="THIOL:DISULFIDE INTERCHANGE PROTEIN DSBE"/>
    <property type="match status" value="1"/>
</dbReference>
<dbReference type="PROSITE" id="PS00194">
    <property type="entry name" value="THIOREDOXIN_1"/>
    <property type="match status" value="1"/>
</dbReference>
<dbReference type="PROSITE" id="PS51352">
    <property type="entry name" value="THIOREDOXIN_2"/>
    <property type="match status" value="1"/>
</dbReference>
<keyword evidence="2" id="KW-0201">Cytochrome c-type biogenesis</keyword>
<evidence type="ECO:0000256" key="5">
    <source>
        <dbReference type="SAM" id="SignalP"/>
    </source>
</evidence>
<sequence length="370" mass="40512">MKKLLFSSIALLPLCAMAQDSATVVIKGTYKNAPANSYAYVTQMSRSKVVVDSALIVKGAFEVKTKMPEPKLVNVSVKTPGTRRANSLSLFAEPSGIVLVVKDSISNAEVKNAPSHAVFTATEKGNKSLMAEMDALRTRAMAMGENAPKDSMDALRDTYMGLYEKVQESQLATIKANPDSYASMYYLSQIAGGSPDFEKINPLYTALSTKVKGTATGKAIGKALELAEKTSVGKQAMDFTQKDQNDKDVSLASFRGKYVLVDFWASWCGPCRAENPNVVKAFNAYKDKGFTILGVSLDREKDKWIKAIADDQLDWYHVSDLKFWENAVAVQYGIRSVPANLLIDPTGKIVGKNLRGEDLEKKLEEVFKKG</sequence>
<evidence type="ECO:0000313" key="7">
    <source>
        <dbReference type="EMBL" id="UYQ93992.1"/>
    </source>
</evidence>
<feature type="signal peptide" evidence="5">
    <location>
        <begin position="1"/>
        <end position="18"/>
    </location>
</feature>
<name>A0ABY6J6V6_9BACT</name>
<proteinExistence type="predicted"/>
<dbReference type="InterPro" id="IPR036249">
    <property type="entry name" value="Thioredoxin-like_sf"/>
</dbReference>
<reference evidence="7" key="1">
    <citation type="submission" date="2022-10" db="EMBL/GenBank/DDBJ databases">
        <title>Chitinophaga sp. nov., isolated from soil.</title>
        <authorList>
            <person name="Jeon C.O."/>
        </authorList>
    </citation>
    <scope>NUCLEOTIDE SEQUENCE</scope>
    <source>
        <strain evidence="7">R8</strain>
    </source>
</reference>
<evidence type="ECO:0000313" key="8">
    <source>
        <dbReference type="Proteomes" id="UP001162741"/>
    </source>
</evidence>
<dbReference type="InterPro" id="IPR025380">
    <property type="entry name" value="DUF4369"/>
</dbReference>
<evidence type="ECO:0000256" key="4">
    <source>
        <dbReference type="ARBA" id="ARBA00023284"/>
    </source>
</evidence>
<dbReference type="SUPFAM" id="SSF52833">
    <property type="entry name" value="Thioredoxin-like"/>
    <property type="match status" value="1"/>
</dbReference>
<evidence type="ECO:0000256" key="1">
    <source>
        <dbReference type="ARBA" id="ARBA00004196"/>
    </source>
</evidence>
<dbReference type="Pfam" id="PF00578">
    <property type="entry name" value="AhpC-TSA"/>
    <property type="match status" value="1"/>
</dbReference>
<dbReference type="CDD" id="cd02966">
    <property type="entry name" value="TlpA_like_family"/>
    <property type="match status" value="1"/>
</dbReference>
<feature type="chain" id="PRO_5046015246" evidence="5">
    <location>
        <begin position="19"/>
        <end position="370"/>
    </location>
</feature>
<dbReference type="InterPro" id="IPR017937">
    <property type="entry name" value="Thioredoxin_CS"/>
</dbReference>
<dbReference type="InterPro" id="IPR050553">
    <property type="entry name" value="Thioredoxin_ResA/DsbE_sf"/>
</dbReference>
<keyword evidence="4" id="KW-0676">Redox-active center</keyword>
<keyword evidence="5" id="KW-0732">Signal</keyword>
<keyword evidence="8" id="KW-1185">Reference proteome</keyword>
<dbReference type="InterPro" id="IPR000866">
    <property type="entry name" value="AhpC/TSA"/>
</dbReference>
<dbReference type="PANTHER" id="PTHR42852:SF6">
    <property type="entry name" value="THIOL:DISULFIDE INTERCHANGE PROTEIN DSBE"/>
    <property type="match status" value="1"/>
</dbReference>
<gene>
    <name evidence="7" type="ORF">MKQ68_02655</name>
</gene>
<evidence type="ECO:0000259" key="6">
    <source>
        <dbReference type="PROSITE" id="PS51352"/>
    </source>
</evidence>
<evidence type="ECO:0000256" key="3">
    <source>
        <dbReference type="ARBA" id="ARBA00023157"/>
    </source>
</evidence>
<feature type="domain" description="Thioredoxin" evidence="6">
    <location>
        <begin position="230"/>
        <end position="370"/>
    </location>
</feature>
<comment type="subcellular location">
    <subcellularLocation>
        <location evidence="1">Cell envelope</location>
    </subcellularLocation>
</comment>
<dbReference type="EMBL" id="CP107006">
    <property type="protein sequence ID" value="UYQ93992.1"/>
    <property type="molecule type" value="Genomic_DNA"/>
</dbReference>
<evidence type="ECO:0000256" key="2">
    <source>
        <dbReference type="ARBA" id="ARBA00022748"/>
    </source>
</evidence>
<dbReference type="Gene3D" id="3.40.30.10">
    <property type="entry name" value="Glutaredoxin"/>
    <property type="match status" value="1"/>
</dbReference>
<protein>
    <submittedName>
        <fullName evidence="7">AhpC/TSA family protein</fullName>
    </submittedName>
</protein>
<accession>A0ABY6J6V6</accession>